<dbReference type="EMBL" id="AK007694">
    <property type="protein sequence ID" value="BAB25194.1"/>
    <property type="molecule type" value="mRNA"/>
</dbReference>
<proteinExistence type="evidence at transcript level"/>
<reference evidence="2" key="1">
    <citation type="journal article" date="1999" name="Methods Enzymol.">
        <title>High-efficiency full-length cDNA cloning.</title>
        <authorList>
            <person name="Carninci P."/>
            <person name="Hayashizaki Y."/>
        </authorList>
    </citation>
    <scope>NUCLEOTIDE SEQUENCE</scope>
    <source>
        <strain evidence="2">C57BL/6J</strain>
        <tissue evidence="1">Pancreas</tissue>
        <tissue evidence="2">Stomach</tissue>
    </source>
</reference>
<sequence length="113" mass="12534">MGPEKTLRELSVLSYSPAMELYETGGARTSNCTRRCPRSWEDCRALACLSPLLLGQVRYKGPTNSWSSLTLANTLFSGKSTQAAKSHTLRGCTTRPEFLSLRWSSLMMRIGIS</sequence>
<evidence type="ECO:0000313" key="1">
    <source>
        <dbReference type="EMBL" id="BAB25194.1"/>
    </source>
</evidence>
<accession>Q9CQQ9</accession>
<organism evidence="2">
    <name type="scientific">Mus musculus</name>
    <name type="common">Mouse</name>
    <dbReference type="NCBI Taxonomy" id="10090"/>
    <lineage>
        <taxon>Eukaryota</taxon>
        <taxon>Metazoa</taxon>
        <taxon>Chordata</taxon>
        <taxon>Craniata</taxon>
        <taxon>Vertebrata</taxon>
        <taxon>Euteleostomi</taxon>
        <taxon>Mammalia</taxon>
        <taxon>Eutheria</taxon>
        <taxon>Euarchontoglires</taxon>
        <taxon>Glires</taxon>
        <taxon>Rodentia</taxon>
        <taxon>Myomorpha</taxon>
        <taxon>Muroidea</taxon>
        <taxon>Muridae</taxon>
        <taxon>Murinae</taxon>
        <taxon>Mus</taxon>
        <taxon>Mus</taxon>
    </lineage>
</organism>
<dbReference type="AGR" id="MGI:1915131"/>
<name>Q9CQQ9_MOUSE</name>
<reference evidence="2" key="2">
    <citation type="journal article" date="2000" name="Genome Res.">
        <title>Normalization and subtraction of cap-trapper-selected cDNAs to prepare full-length cDNA libraries for rapid discovery of new genes.</title>
        <authorList>
            <person name="Carninci P."/>
            <person name="Shibata Y."/>
            <person name="Hayatsu N."/>
            <person name="Sugahara Y."/>
            <person name="Shibata K."/>
            <person name="Itoh M."/>
            <person name="Konno H."/>
            <person name="Okazaki Y."/>
            <person name="Muramatsu M."/>
            <person name="Hayashizaki Y."/>
        </authorList>
    </citation>
    <scope>NUCLEOTIDE SEQUENCE</scope>
    <source>
        <strain evidence="2">C57BL/6J</strain>
        <tissue evidence="1">Pancreas</tissue>
        <tissue evidence="2">Stomach</tissue>
    </source>
</reference>
<evidence type="ECO:0000313" key="2">
    <source>
        <dbReference type="EMBL" id="BAB25949.1"/>
    </source>
</evidence>
<dbReference type="AlphaFoldDB" id="Q9CQQ9"/>
<reference evidence="2" key="6">
    <citation type="journal article" date="2002" name="Nature">
        <title>Analysis of the mouse transcriptome based on functional annotation of 60,770 full-length cDNAs.</title>
        <authorList>
            <consortium name="The FANTOM Consortium and the RIKEN Genome Exploration Research Group Phase I and II Team"/>
        </authorList>
    </citation>
    <scope>NUCLEOTIDE SEQUENCE</scope>
    <source>
        <strain evidence="2">C57BL/6J</strain>
        <tissue evidence="1">Pancreas</tissue>
        <tissue evidence="2">Stomach</tissue>
    </source>
</reference>
<reference evidence="2" key="7">
    <citation type="journal article" date="2005" name="Science">
        <title>The Transcriptional Landscape of the Mammalian Genome.</title>
        <authorList>
            <consortium name="The FANTOM Consortium"/>
            <consortium name="Riken Genome Exploration Research Group and Genome Science Group (Genome Network Project Core Group)"/>
        </authorList>
    </citation>
    <scope>NUCLEOTIDE SEQUENCE</scope>
    <source>
        <strain evidence="2">C57BL/6J</strain>
        <tissue evidence="1">Pancreas</tissue>
        <tissue evidence="2">Stomach</tissue>
    </source>
</reference>
<reference evidence="2" key="8">
    <citation type="journal article" date="2005" name="Science">
        <title>Antisense Transcription in the Mammalian Transcriptome.</title>
        <authorList>
            <consortium name="RIKEN Genome Exploration Research Group and Genome Science Group (Genome Network Project Core Group) and the FANTOM Consortium"/>
        </authorList>
    </citation>
    <scope>NUCLEOTIDE SEQUENCE</scope>
    <source>
        <strain evidence="2">C57BL/6J</strain>
        <tissue evidence="1">Pancreas</tissue>
        <tissue evidence="2">Stomach</tissue>
    </source>
</reference>
<reference evidence="2" key="5">
    <citation type="journal article" date="2001" name="Nature">
        <title>Functional annotation of a full-length mouse cDNA collection.</title>
        <authorList>
            <consortium name="The RIKEN Genome Exploration Research Group Phase II Team and the FANTOM Consortium"/>
        </authorList>
    </citation>
    <scope>NUCLEOTIDE SEQUENCE</scope>
    <source>
        <strain evidence="2">C57BL/6J</strain>
        <tissue evidence="1">Pancreas</tissue>
        <tissue evidence="2">Stomach</tissue>
    </source>
</reference>
<dbReference type="UCSC" id="uc056ywv.1">
    <property type="organism name" value="mouse"/>
</dbReference>
<dbReference type="EMBL" id="AK008881">
    <property type="protein sequence ID" value="BAB25949.1"/>
    <property type="molecule type" value="mRNA"/>
</dbReference>
<reference evidence="2" key="3">
    <citation type="journal article" date="2000" name="Genome Res.">
        <title>RIKEN integrated sequence analysis (RISA) system--384-format sequencing pipeline with 384 multicapillary sequencer.</title>
        <authorList>
            <person name="Shibata K."/>
            <person name="Itoh M."/>
            <person name="Aizawa K."/>
            <person name="Nagaoka S."/>
            <person name="Sasaki N."/>
            <person name="Carninci P."/>
            <person name="Konno H."/>
            <person name="Akiyama J."/>
            <person name="Nishi K."/>
            <person name="Kitsunai T."/>
            <person name="Tashiro H."/>
            <person name="Itoh M."/>
            <person name="Sumi N."/>
            <person name="Ishii Y."/>
            <person name="Nakamura S."/>
            <person name="Hazama M."/>
            <person name="Nishine T."/>
            <person name="Harada A."/>
            <person name="Yamamoto R."/>
            <person name="Matsumoto H."/>
            <person name="Sakaguchi S."/>
            <person name="Ikegami T."/>
            <person name="Kashiwagi K."/>
            <person name="Fujiwake S."/>
            <person name="Inoue K."/>
            <person name="Togawa Y."/>
            <person name="Izawa M."/>
            <person name="Ohara E."/>
            <person name="Watahiki M."/>
            <person name="Yoneda Y."/>
            <person name="Ishikawa T."/>
            <person name="Ozawa K."/>
            <person name="Tanaka T."/>
            <person name="Matsuura S."/>
            <person name="Kawai J."/>
            <person name="Okazaki Y."/>
            <person name="Muramatsu M."/>
            <person name="Inoue Y."/>
            <person name="Kira A."/>
            <person name="Hayashizaki Y."/>
        </authorList>
    </citation>
    <scope>NUCLEOTIDE SEQUENCE</scope>
    <source>
        <strain evidence="2">C57BL/6J</strain>
        <tissue evidence="1">Pancreas</tissue>
        <tissue evidence="2">Stomach</tissue>
    </source>
</reference>
<gene>
    <name evidence="3" type="primary">Mdp1</name>
</gene>
<protein>
    <submittedName>
        <fullName evidence="2">Uncharacterized protein</fullName>
    </submittedName>
</protein>
<reference evidence="2" key="4">
    <citation type="submission" date="2000-07" db="EMBL/GenBank/DDBJ databases">
        <authorList>
            <person name="Adachi J."/>
            <person name="Aizawa K."/>
            <person name="Akahira S."/>
            <person name="Akimura T."/>
            <person name="Arai A."/>
            <person name="Aono H."/>
            <person name="Arakawa T."/>
            <person name="Bono H."/>
            <person name="Carninci P."/>
            <person name="Fukuda S."/>
            <person name="Fukunishi Y."/>
            <person name="Furuno M."/>
            <person name="Hanagaki T."/>
            <person name="Hara A."/>
            <person name="Hayatsu N."/>
            <person name="Hiramoto K."/>
            <person name="Hiraoka T."/>
            <person name="Hori F."/>
            <person name="Imotani K."/>
            <person name="Ishii Y."/>
            <person name="Itoh M."/>
            <person name="Izawa M."/>
            <person name="Kasukawa T."/>
            <person name="Kato H."/>
            <person name="Kawai J."/>
            <person name="Kojima Y."/>
            <person name="Konno H."/>
            <person name="Kouda M."/>
            <person name="Koya S."/>
            <person name="Kurihara C."/>
            <person name="Matsuyama T."/>
            <person name="Miyazaki A."/>
            <person name="Nishi K."/>
            <person name="Nomura K."/>
            <person name="Numazaki R."/>
            <person name="Ohno M."/>
            <person name="Okazaki Y."/>
            <person name="Okido T."/>
            <person name="Owa C."/>
            <person name="Saito H."/>
            <person name="Saito R."/>
            <person name="Sakai C."/>
            <person name="Sakai K."/>
            <person name="Sano H."/>
            <person name="Sasaki D."/>
            <person name="Shibata K."/>
            <person name="Shibata Y."/>
            <person name="Shinagawa A."/>
            <person name="Shiraki T."/>
            <person name="Sogabe Y."/>
            <person name="Suzuki H."/>
            <person name="Tagami M."/>
            <person name="Tagawa A."/>
            <person name="Takahashi F."/>
            <person name="Tanaka T."/>
            <person name="Tejima Y."/>
            <person name="Toya T."/>
            <person name="Yamamura T."/>
            <person name="Yasunishi A."/>
            <person name="Yoshida K."/>
            <person name="Yoshino M."/>
            <person name="Muramatsu M."/>
            <person name="Hayashizaki Y."/>
        </authorList>
    </citation>
    <scope>NUCLEOTIDE SEQUENCE</scope>
    <source>
        <strain evidence="2">C57BL/6J</strain>
        <tissue evidence="1">Pancreas</tissue>
        <tissue evidence="2">Stomach</tissue>
    </source>
</reference>
<evidence type="ECO:0000313" key="3">
    <source>
        <dbReference type="MGI" id="MGI:1915131"/>
    </source>
</evidence>
<dbReference type="MGI" id="MGI:1915131">
    <property type="gene designation" value="Mdp1"/>
</dbReference>